<dbReference type="GO" id="GO:0008654">
    <property type="term" value="P:phospholipid biosynthetic process"/>
    <property type="evidence" value="ECO:0007669"/>
    <property type="project" value="TreeGrafter"/>
</dbReference>
<dbReference type="InterPro" id="IPR002123">
    <property type="entry name" value="Plipid/glycerol_acylTrfase"/>
</dbReference>
<feature type="transmembrane region" description="Helical" evidence="2">
    <location>
        <begin position="531"/>
        <end position="552"/>
    </location>
</feature>
<dbReference type="GO" id="GO:0016287">
    <property type="term" value="F:glycerone-phosphate O-acyltransferase activity"/>
    <property type="evidence" value="ECO:0007669"/>
    <property type="project" value="TreeGrafter"/>
</dbReference>
<feature type="region of interest" description="Disordered" evidence="1">
    <location>
        <begin position="94"/>
        <end position="127"/>
    </location>
</feature>
<keyword evidence="5" id="KW-1185">Reference proteome</keyword>
<sequence>MMEPKLVYRILRYISDLALSGFYEEVCVEGQENVPEKGGVIIASTHHNEIIDIATLAATIPHRRHVSFWAKSTMFSNPISKAILDSSGAIPVTRNLNSSSQTQTQTQTPTSNSSSSSSVPPTKPHAQTSLFTSTSLALASSSVVGVFPEGTSYTEPGIVQVKEGAAWAGVEFVRWVKQREREGRDNGTGVRAMEVGEEELVIVPTPIVYTDKSQYLSRVCVKYGKPIKMSTYKSRILACSFPPKLSQPSITVSSPSESSIDVVLHSPTPSPPPSSNTISPFPNSSDSSSTSLSLSPSPTQDTLHVLRRDGEEGDSLGKIVKEITREIEKGMVEASVNAPDWDTLLAARLARDIVWGDEKNLPLEEFVDVTQRYVDLFSPTTASSSVPLPPRDLDLQAKAKSALLKYHSLLYHTKISHASLEAIFPLPRQSSASLYTRFTTLVSAIWRSSGERTRLLAPPQPSGLLPLMRASIPGLGRAMGTFVREVVGLVGHPRLWVFLTPGILWVPGYVFGLLASKFLAPRGEEEAQAQFKVIFGGVGIGFSLGGVGWGVASVWRGLGRGGEVGVLGDVLRRLGVFDSLTRLGVVDVAWKAGRLVFGSGNGTGGFGEKARVSVGYIGVVWFVGWAIVKWHNMVVGGNYTQFKRLRTSYKVLIGLLSPPSSDVPLGELGKYTKPPARVENPFIKRKANSHTGQPVGPSNDLENPAPQANTIPKTEAPPPVASRKLIRHLLEARWEAWEALMEFACDMMSGHEGWGDEELGRVWPGLG</sequence>
<feature type="compositionally biased region" description="Low complexity" evidence="1">
    <location>
        <begin position="275"/>
        <end position="298"/>
    </location>
</feature>
<accession>A0A067PRH5</accession>
<dbReference type="SMART" id="SM00563">
    <property type="entry name" value="PlsC"/>
    <property type="match status" value="1"/>
</dbReference>
<dbReference type="EMBL" id="KL197731">
    <property type="protein sequence ID" value="KDQ53912.1"/>
    <property type="molecule type" value="Genomic_DNA"/>
</dbReference>
<feature type="region of interest" description="Disordered" evidence="1">
    <location>
        <begin position="248"/>
        <end position="310"/>
    </location>
</feature>
<feature type="compositionally biased region" description="Low complexity" evidence="1">
    <location>
        <begin position="248"/>
        <end position="260"/>
    </location>
</feature>
<dbReference type="GO" id="GO:0004366">
    <property type="term" value="F:glycerol-3-phosphate O-acyltransferase activity"/>
    <property type="evidence" value="ECO:0007669"/>
    <property type="project" value="TreeGrafter"/>
</dbReference>
<feature type="transmembrane region" description="Helical" evidence="2">
    <location>
        <begin position="495"/>
        <end position="519"/>
    </location>
</feature>
<reference evidence="5" key="1">
    <citation type="journal article" date="2014" name="Proc. Natl. Acad. Sci. U.S.A.">
        <title>Extensive sampling of basidiomycete genomes demonstrates inadequacy of the white-rot/brown-rot paradigm for wood decay fungi.</title>
        <authorList>
            <person name="Riley R."/>
            <person name="Salamov A.A."/>
            <person name="Brown D.W."/>
            <person name="Nagy L.G."/>
            <person name="Floudas D."/>
            <person name="Held B.W."/>
            <person name="Levasseur A."/>
            <person name="Lombard V."/>
            <person name="Morin E."/>
            <person name="Otillar R."/>
            <person name="Lindquist E.A."/>
            <person name="Sun H."/>
            <person name="LaButti K.M."/>
            <person name="Schmutz J."/>
            <person name="Jabbour D."/>
            <person name="Luo H."/>
            <person name="Baker S.E."/>
            <person name="Pisabarro A.G."/>
            <person name="Walton J.D."/>
            <person name="Blanchette R.A."/>
            <person name="Henrissat B."/>
            <person name="Martin F."/>
            <person name="Cullen D."/>
            <person name="Hibbett D.S."/>
            <person name="Grigoriev I.V."/>
        </authorList>
    </citation>
    <scope>NUCLEOTIDE SEQUENCE [LARGE SCALE GENOMIC DNA]</scope>
    <source>
        <strain evidence="5">MUCL 33604</strain>
    </source>
</reference>
<protein>
    <recommendedName>
        <fullName evidence="3">Phospholipid/glycerol acyltransferase domain-containing protein</fullName>
    </recommendedName>
</protein>
<dbReference type="OrthoDB" id="1044435at2759"/>
<gene>
    <name evidence="4" type="ORF">JAAARDRAFT_38882</name>
</gene>
<dbReference type="STRING" id="933084.A0A067PRH5"/>
<keyword evidence="2" id="KW-0472">Membrane</keyword>
<dbReference type="SUPFAM" id="SSF69593">
    <property type="entry name" value="Glycerol-3-phosphate (1)-acyltransferase"/>
    <property type="match status" value="1"/>
</dbReference>
<dbReference type="InParanoid" id="A0A067PRH5"/>
<dbReference type="PANTHER" id="PTHR31605">
    <property type="entry name" value="GLYCEROL-3-PHOSPHATE O-ACYLTRANSFERASE 1"/>
    <property type="match status" value="1"/>
</dbReference>
<evidence type="ECO:0000313" key="5">
    <source>
        <dbReference type="Proteomes" id="UP000027265"/>
    </source>
</evidence>
<dbReference type="HOGENOM" id="CLU_364100_0_0_1"/>
<dbReference type="AlphaFoldDB" id="A0A067PRH5"/>
<feature type="compositionally biased region" description="Low complexity" evidence="1">
    <location>
        <begin position="98"/>
        <end position="127"/>
    </location>
</feature>
<dbReference type="Proteomes" id="UP000027265">
    <property type="component" value="Unassembled WGS sequence"/>
</dbReference>
<keyword evidence="2" id="KW-1133">Transmembrane helix</keyword>
<evidence type="ECO:0000313" key="4">
    <source>
        <dbReference type="EMBL" id="KDQ53912.1"/>
    </source>
</evidence>
<evidence type="ECO:0000256" key="2">
    <source>
        <dbReference type="SAM" id="Phobius"/>
    </source>
</evidence>
<keyword evidence="2" id="KW-0812">Transmembrane</keyword>
<dbReference type="PANTHER" id="PTHR31605:SF0">
    <property type="entry name" value="GLYCEROL-3-PHOSPHATE O-ACYLTRANSFERASE 1"/>
    <property type="match status" value="1"/>
</dbReference>
<evidence type="ECO:0000256" key="1">
    <source>
        <dbReference type="SAM" id="MobiDB-lite"/>
    </source>
</evidence>
<feature type="domain" description="Phospholipid/glycerol acyltransferase" evidence="3">
    <location>
        <begin position="40"/>
        <end position="210"/>
    </location>
</feature>
<evidence type="ECO:0000259" key="3">
    <source>
        <dbReference type="SMART" id="SM00563"/>
    </source>
</evidence>
<name>A0A067PRH5_9AGAM</name>
<feature type="transmembrane region" description="Helical" evidence="2">
    <location>
        <begin position="610"/>
        <end position="628"/>
    </location>
</feature>
<dbReference type="InterPro" id="IPR052744">
    <property type="entry name" value="GPAT/DAPAT"/>
</dbReference>
<dbReference type="Pfam" id="PF01553">
    <property type="entry name" value="Acyltransferase"/>
    <property type="match status" value="1"/>
</dbReference>
<feature type="region of interest" description="Disordered" evidence="1">
    <location>
        <begin position="687"/>
        <end position="719"/>
    </location>
</feature>
<proteinExistence type="predicted"/>
<organism evidence="4 5">
    <name type="scientific">Jaapia argillacea MUCL 33604</name>
    <dbReference type="NCBI Taxonomy" id="933084"/>
    <lineage>
        <taxon>Eukaryota</taxon>
        <taxon>Fungi</taxon>
        <taxon>Dikarya</taxon>
        <taxon>Basidiomycota</taxon>
        <taxon>Agaricomycotina</taxon>
        <taxon>Agaricomycetes</taxon>
        <taxon>Agaricomycetidae</taxon>
        <taxon>Jaapiales</taxon>
        <taxon>Jaapiaceae</taxon>
        <taxon>Jaapia</taxon>
    </lineage>
</organism>